<dbReference type="RefSeq" id="WP_086106987.1">
    <property type="nucleotide sequence ID" value="NZ_NEKB01000013.1"/>
</dbReference>
<comment type="caution">
    <text evidence="2">The sequence shown here is derived from an EMBL/GenBank/DDBJ whole genome shotgun (WGS) entry which is preliminary data.</text>
</comment>
<dbReference type="Proteomes" id="UP000243540">
    <property type="component" value="Unassembled WGS sequence"/>
</dbReference>
<dbReference type="SUPFAM" id="SSF53448">
    <property type="entry name" value="Nucleotide-diphospho-sugar transferases"/>
    <property type="match status" value="1"/>
</dbReference>
<feature type="domain" description="Glycosyltransferase 2-like" evidence="1">
    <location>
        <begin position="5"/>
        <end position="166"/>
    </location>
</feature>
<gene>
    <name evidence="2" type="ORF">B9T39_06405</name>
</gene>
<accession>A0A1Y2SX64</accession>
<dbReference type="OrthoDB" id="9802632at2"/>
<dbReference type="Pfam" id="PF00535">
    <property type="entry name" value="Glycos_transf_2"/>
    <property type="match status" value="1"/>
</dbReference>
<dbReference type="AlphaFoldDB" id="A0A1Y2SX64"/>
<dbReference type="PANTHER" id="PTHR43685">
    <property type="entry name" value="GLYCOSYLTRANSFERASE"/>
    <property type="match status" value="1"/>
</dbReference>
<evidence type="ECO:0000313" key="3">
    <source>
        <dbReference type="Proteomes" id="UP000243540"/>
    </source>
</evidence>
<reference evidence="2 3" key="1">
    <citation type="submission" date="2017-04" db="EMBL/GenBank/DDBJ databases">
        <title>Draft genome sequences of Alloscardovia macacae UMA81211 and UMA81212 isolated from the feces of a rhesus macaque (Macaca mulatta).</title>
        <authorList>
            <person name="Albert K."/>
            <person name="Sela D.A."/>
        </authorList>
    </citation>
    <scope>NUCLEOTIDE SEQUENCE [LARGE SCALE GENOMIC DNA]</scope>
    <source>
        <strain evidence="2 3">UMA81212</strain>
    </source>
</reference>
<sequence length="286" mass="32432">MSTVSIVIPTWNESRRVLACLRNATTQTMPAHEIIVVDNNSTDNTRELVQKFIDEHPESNVILTRQTAAQGLIPTRNFGLDMATGDILARIDADCMIKPNWVEAATLFFDSHPDVAGATGPVCYYDMPLPPVGQFFDSLVREKQYSADGMPLLFGSNMAMRKSAWEAIRPVVCADVEDVFHEDIDCSLHLFEQGLKTQYCTEMVTGASARRMGTAHDSFRAYMQRFQTTFNAHPGHSRGGYPERTLLRLYPLLNTMYHVYGAWCSIFRVDTPELLWKSYRKRVHLD</sequence>
<proteinExistence type="predicted"/>
<dbReference type="EMBL" id="NEKC01000014">
    <property type="protein sequence ID" value="OTA28608.1"/>
    <property type="molecule type" value="Genomic_DNA"/>
</dbReference>
<dbReference type="PANTHER" id="PTHR43685:SF2">
    <property type="entry name" value="GLYCOSYLTRANSFERASE 2-LIKE DOMAIN-CONTAINING PROTEIN"/>
    <property type="match status" value="1"/>
</dbReference>
<name>A0A1Y2SX64_9BIFI</name>
<dbReference type="CDD" id="cd00761">
    <property type="entry name" value="Glyco_tranf_GTA_type"/>
    <property type="match status" value="1"/>
</dbReference>
<dbReference type="STRING" id="1160091.B9T39_06405"/>
<protein>
    <submittedName>
        <fullName evidence="2">Glycosyl transferase</fullName>
    </submittedName>
</protein>
<evidence type="ECO:0000313" key="2">
    <source>
        <dbReference type="EMBL" id="OTA28608.1"/>
    </source>
</evidence>
<evidence type="ECO:0000259" key="1">
    <source>
        <dbReference type="Pfam" id="PF00535"/>
    </source>
</evidence>
<dbReference type="Gene3D" id="3.90.550.10">
    <property type="entry name" value="Spore Coat Polysaccharide Biosynthesis Protein SpsA, Chain A"/>
    <property type="match status" value="1"/>
</dbReference>
<dbReference type="InterPro" id="IPR050834">
    <property type="entry name" value="Glycosyltransf_2"/>
</dbReference>
<dbReference type="InterPro" id="IPR001173">
    <property type="entry name" value="Glyco_trans_2-like"/>
</dbReference>
<organism evidence="2 3">
    <name type="scientific">Alloscardovia macacae</name>
    <dbReference type="NCBI Taxonomy" id="1160091"/>
    <lineage>
        <taxon>Bacteria</taxon>
        <taxon>Bacillati</taxon>
        <taxon>Actinomycetota</taxon>
        <taxon>Actinomycetes</taxon>
        <taxon>Bifidobacteriales</taxon>
        <taxon>Bifidobacteriaceae</taxon>
        <taxon>Alloscardovia</taxon>
    </lineage>
</organism>
<keyword evidence="2" id="KW-0808">Transferase</keyword>
<dbReference type="GO" id="GO:0016740">
    <property type="term" value="F:transferase activity"/>
    <property type="evidence" value="ECO:0007669"/>
    <property type="project" value="UniProtKB-KW"/>
</dbReference>
<dbReference type="InterPro" id="IPR029044">
    <property type="entry name" value="Nucleotide-diphossugar_trans"/>
</dbReference>